<dbReference type="InterPro" id="IPR029064">
    <property type="entry name" value="Ribosomal_eL30-like_sf"/>
</dbReference>
<reference evidence="2" key="1">
    <citation type="submission" date="2021-01" db="EMBL/GenBank/DDBJ databases">
        <authorList>
            <consortium name="Genoscope - CEA"/>
            <person name="William W."/>
        </authorList>
    </citation>
    <scope>NUCLEOTIDE SEQUENCE</scope>
</reference>
<dbReference type="AlphaFoldDB" id="A0A816IA24"/>
<dbReference type="EMBL" id="HG994367">
    <property type="protein sequence ID" value="CAF1702849.1"/>
    <property type="molecule type" value="Genomic_DNA"/>
</dbReference>
<dbReference type="PANTHER" id="PTHR47903:SF2">
    <property type="entry name" value="OS07G0636400 PROTEIN"/>
    <property type="match status" value="1"/>
</dbReference>
<dbReference type="Proteomes" id="UP001295469">
    <property type="component" value="Chromosome C03"/>
</dbReference>
<dbReference type="Gene3D" id="3.30.1330.30">
    <property type="match status" value="1"/>
</dbReference>
<dbReference type="SUPFAM" id="SSF55315">
    <property type="entry name" value="L30e-like"/>
    <property type="match status" value="1"/>
</dbReference>
<dbReference type="InterPro" id="IPR004038">
    <property type="entry name" value="Ribosomal_eL8/eL30/eS12/Gad45"/>
</dbReference>
<feature type="domain" description="Ribosomal protein eL8/eL30/eS12/Gadd45" evidence="1">
    <location>
        <begin position="190"/>
        <end position="287"/>
    </location>
</feature>
<proteinExistence type="predicted"/>
<sequence>MVAKTRSGVGFKMLEFCVGGRRKRSYSEALESMFFFPKCKVTPNNFTPRVKAAIELQIKDNIQHFSQKKQAREITHTQKKKQETNFKVHQLIRSTMEITLQPSRRWNYQYLRLLFMKRKVANTHTPNKSLRGTPSLELKHTGIRGVAPINPEKKMEGSVKESGYYEGERLTHLLALVQRGIETSKPSNVNSLPEKLWLKKQIAIGINEVTRVLERMKPNPTDTRQPPVQLQVVIVVTDCKPRMLTKHIPNLAASRNVPVLYIRDHKRASLRLGELVKLKTALAIGVKARGNDLNLSLQQILTRDDTS</sequence>
<organism evidence="2">
    <name type="scientific">Brassica napus</name>
    <name type="common">Rape</name>
    <dbReference type="NCBI Taxonomy" id="3708"/>
    <lineage>
        <taxon>Eukaryota</taxon>
        <taxon>Viridiplantae</taxon>
        <taxon>Streptophyta</taxon>
        <taxon>Embryophyta</taxon>
        <taxon>Tracheophyta</taxon>
        <taxon>Spermatophyta</taxon>
        <taxon>Magnoliopsida</taxon>
        <taxon>eudicotyledons</taxon>
        <taxon>Gunneridae</taxon>
        <taxon>Pentapetalae</taxon>
        <taxon>rosids</taxon>
        <taxon>malvids</taxon>
        <taxon>Brassicales</taxon>
        <taxon>Brassicaceae</taxon>
        <taxon>Brassiceae</taxon>
        <taxon>Brassica</taxon>
    </lineage>
</organism>
<evidence type="ECO:0000313" key="2">
    <source>
        <dbReference type="EMBL" id="CAF1702849.1"/>
    </source>
</evidence>
<gene>
    <name evidence="2" type="ORF">DARMORV10_C03P38480.1</name>
</gene>
<name>A0A816IA24_BRANA</name>
<evidence type="ECO:0000259" key="1">
    <source>
        <dbReference type="Pfam" id="PF01248"/>
    </source>
</evidence>
<protein>
    <submittedName>
        <fullName evidence="2">(rape) hypothetical protein</fullName>
    </submittedName>
</protein>
<dbReference type="PANTHER" id="PTHR47903">
    <property type="entry name" value="OS07G0636400 PROTEIN"/>
    <property type="match status" value="1"/>
</dbReference>
<accession>A0A816IA24</accession>
<dbReference type="Pfam" id="PF01248">
    <property type="entry name" value="Ribosomal_L7Ae"/>
    <property type="match status" value="1"/>
</dbReference>